<dbReference type="AlphaFoldDB" id="A0A2T3B335"/>
<accession>A0A2T3B335</accession>
<keyword evidence="3" id="KW-1185">Reference proteome</keyword>
<evidence type="ECO:0000313" key="3">
    <source>
        <dbReference type="Proteomes" id="UP000241818"/>
    </source>
</evidence>
<feature type="region of interest" description="Disordered" evidence="1">
    <location>
        <begin position="433"/>
        <end position="465"/>
    </location>
</feature>
<gene>
    <name evidence="2" type="ORF">M430DRAFT_101206</name>
</gene>
<dbReference type="EMBL" id="KZ679010">
    <property type="protein sequence ID" value="PSS20039.1"/>
    <property type="molecule type" value="Genomic_DNA"/>
</dbReference>
<name>A0A2T3B335_AMORE</name>
<proteinExistence type="predicted"/>
<protein>
    <submittedName>
        <fullName evidence="2">Uncharacterized protein</fullName>
    </submittedName>
</protein>
<evidence type="ECO:0000313" key="2">
    <source>
        <dbReference type="EMBL" id="PSS20039.1"/>
    </source>
</evidence>
<dbReference type="OrthoDB" id="4798537at2759"/>
<dbReference type="GeneID" id="36568769"/>
<dbReference type="InParanoid" id="A0A2T3B335"/>
<evidence type="ECO:0000256" key="1">
    <source>
        <dbReference type="SAM" id="MobiDB-lite"/>
    </source>
</evidence>
<dbReference type="STRING" id="857342.A0A2T3B335"/>
<sequence>MDSLPRELIELILLWNVRMCECEKNSIFPLRLVCKAFDIALKPYIFKTIQLEFSKFLRAVPTPDMRALESVGNLCQAVYLDMMVVRDEDEITRLTEVFNGIIVKVPEMGPLLLSLRRYCMNENTFDETDFRRVIERVLAATPNMTRLKLNLPFQVVGRTSSTATLLLATTFACVAGRPADEYKPLETMVLDHVSDTTLSSICNNPIDLNNALATFAGLKHLVLSLKRQEARLDRQGTFTVQLWFLIRKALNLESLCIIGWNVKRDINVRLHRHSMAFNDWSMRSLPYHIDPKPVPRTLRYLELKRVDINPRSLLGLIEDNSKTLKEVYLNEVYLKVFGSSEQANTPLWIGYPDESRPEQALWLAESLRNMENLRLDVLRATGLGYDDFDPDTQSAHPRYDLPDPSGLNRSFDQRFVEAVLGHDDITTTNIIAPTSHDGYDTHNHPLSGASDARNSETSLQSKRANDYDVETYQRHHNTTSHYKHSIDGYFLNHNEQALKELQRIINLADRGMTLISEEIVRNNTARIVTDIGDLGMEPAAPDLDPAP</sequence>
<organism evidence="2 3">
    <name type="scientific">Amorphotheca resinae ATCC 22711</name>
    <dbReference type="NCBI Taxonomy" id="857342"/>
    <lineage>
        <taxon>Eukaryota</taxon>
        <taxon>Fungi</taxon>
        <taxon>Dikarya</taxon>
        <taxon>Ascomycota</taxon>
        <taxon>Pezizomycotina</taxon>
        <taxon>Leotiomycetes</taxon>
        <taxon>Helotiales</taxon>
        <taxon>Amorphothecaceae</taxon>
        <taxon>Amorphotheca</taxon>
    </lineage>
</organism>
<dbReference type="Proteomes" id="UP000241818">
    <property type="component" value="Unassembled WGS sequence"/>
</dbReference>
<dbReference type="RefSeq" id="XP_024721309.1">
    <property type="nucleotide sequence ID" value="XM_024860688.1"/>
</dbReference>
<reference evidence="2 3" key="1">
    <citation type="journal article" date="2018" name="New Phytol.">
        <title>Comparative genomics and transcriptomics depict ericoid mycorrhizal fungi as versatile saprotrophs and plant mutualists.</title>
        <authorList>
            <person name="Martino E."/>
            <person name="Morin E."/>
            <person name="Grelet G.A."/>
            <person name="Kuo A."/>
            <person name="Kohler A."/>
            <person name="Daghino S."/>
            <person name="Barry K.W."/>
            <person name="Cichocki N."/>
            <person name="Clum A."/>
            <person name="Dockter R.B."/>
            <person name="Hainaut M."/>
            <person name="Kuo R.C."/>
            <person name="LaButti K."/>
            <person name="Lindahl B.D."/>
            <person name="Lindquist E.A."/>
            <person name="Lipzen A."/>
            <person name="Khouja H.R."/>
            <person name="Magnuson J."/>
            <person name="Murat C."/>
            <person name="Ohm R.A."/>
            <person name="Singer S.W."/>
            <person name="Spatafora J.W."/>
            <person name="Wang M."/>
            <person name="Veneault-Fourrey C."/>
            <person name="Henrissat B."/>
            <person name="Grigoriev I.V."/>
            <person name="Martin F.M."/>
            <person name="Perotto S."/>
        </authorList>
    </citation>
    <scope>NUCLEOTIDE SEQUENCE [LARGE SCALE GENOMIC DNA]</scope>
    <source>
        <strain evidence="2 3">ATCC 22711</strain>
    </source>
</reference>